<name>A0A553HJB3_9PEZI</name>
<accession>A0A553HJB3</accession>
<keyword evidence="2" id="KW-1185">Reference proteome</keyword>
<dbReference type="AlphaFoldDB" id="A0A553HJB3"/>
<dbReference type="Proteomes" id="UP000319160">
    <property type="component" value="Unassembled WGS sequence"/>
</dbReference>
<dbReference type="Gene3D" id="3.40.630.30">
    <property type="match status" value="1"/>
</dbReference>
<dbReference type="OrthoDB" id="2821191at2759"/>
<evidence type="ECO:0000313" key="2">
    <source>
        <dbReference type="Proteomes" id="UP000319160"/>
    </source>
</evidence>
<evidence type="ECO:0000313" key="1">
    <source>
        <dbReference type="EMBL" id="TRX88048.1"/>
    </source>
</evidence>
<gene>
    <name evidence="1" type="ORF">FHL15_011050</name>
</gene>
<comment type="caution">
    <text evidence="1">The sequence shown here is derived from an EMBL/GenBank/DDBJ whole genome shotgun (WGS) entry which is preliminary data.</text>
</comment>
<dbReference type="SUPFAM" id="SSF55729">
    <property type="entry name" value="Acyl-CoA N-acyltransferases (Nat)"/>
    <property type="match status" value="1"/>
</dbReference>
<organism evidence="1 2">
    <name type="scientific">Xylaria flabelliformis</name>
    <dbReference type="NCBI Taxonomy" id="2512241"/>
    <lineage>
        <taxon>Eukaryota</taxon>
        <taxon>Fungi</taxon>
        <taxon>Dikarya</taxon>
        <taxon>Ascomycota</taxon>
        <taxon>Pezizomycotina</taxon>
        <taxon>Sordariomycetes</taxon>
        <taxon>Xylariomycetidae</taxon>
        <taxon>Xylariales</taxon>
        <taxon>Xylariaceae</taxon>
        <taxon>Xylaria</taxon>
    </lineage>
</organism>
<dbReference type="EMBL" id="VFLP01000102">
    <property type="protein sequence ID" value="TRX88048.1"/>
    <property type="molecule type" value="Genomic_DNA"/>
</dbReference>
<protein>
    <submittedName>
        <fullName evidence="1">Uncharacterized protein</fullName>
    </submittedName>
</protein>
<sequence length="176" mass="19380">MGNQSAEIHVRSASLGGSDIEFIMAAWDSTLPFLASIGAGEMWGDEPFSQRQGQQQEIVEIIRQSEEDPRNDSRRLLVAEVNTPTEGTAENVLVGAAMVRDALPYYLLERPELKGEIEKADSLLFIEVLITDHRAHRRHRGAGAALVEAIKRRARSGGKSAVYVDAWAGNGRKLNK</sequence>
<reference evidence="2" key="1">
    <citation type="submission" date="2019-06" db="EMBL/GenBank/DDBJ databases">
        <title>Draft genome sequence of the griseofulvin-producing fungus Xylaria cubensis strain G536.</title>
        <authorList>
            <person name="Mead M.E."/>
            <person name="Raja H.A."/>
            <person name="Steenwyk J.L."/>
            <person name="Knowles S.L."/>
            <person name="Oberlies N.H."/>
            <person name="Rokas A."/>
        </authorList>
    </citation>
    <scope>NUCLEOTIDE SEQUENCE [LARGE SCALE GENOMIC DNA]</scope>
    <source>
        <strain evidence="2">G536</strain>
    </source>
</reference>
<proteinExistence type="predicted"/>
<dbReference type="InterPro" id="IPR016181">
    <property type="entry name" value="Acyl_CoA_acyltransferase"/>
</dbReference>